<name>A0ABR6NKF3_9SPHN</name>
<evidence type="ECO:0008006" key="5">
    <source>
        <dbReference type="Google" id="ProtNLM"/>
    </source>
</evidence>
<comment type="caution">
    <text evidence="3">The sequence shown here is derived from an EMBL/GenBank/DDBJ whole genome shotgun (WGS) entry which is preliminary data.</text>
</comment>
<dbReference type="Proteomes" id="UP001138540">
    <property type="component" value="Unassembled WGS sequence"/>
</dbReference>
<keyword evidence="1" id="KW-0812">Transmembrane</keyword>
<proteinExistence type="predicted"/>
<keyword evidence="1" id="KW-1133">Transmembrane helix</keyword>
<keyword evidence="2" id="KW-0732">Signal</keyword>
<dbReference type="RefSeq" id="WP_014078027.1">
    <property type="nucleotide sequence ID" value="NZ_JACHKA010000001.1"/>
</dbReference>
<evidence type="ECO:0000313" key="4">
    <source>
        <dbReference type="Proteomes" id="UP001138540"/>
    </source>
</evidence>
<evidence type="ECO:0000256" key="2">
    <source>
        <dbReference type="SAM" id="SignalP"/>
    </source>
</evidence>
<organism evidence="3 4">
    <name type="scientific">Sphingobium lignivorans</name>
    <dbReference type="NCBI Taxonomy" id="2735886"/>
    <lineage>
        <taxon>Bacteria</taxon>
        <taxon>Pseudomonadati</taxon>
        <taxon>Pseudomonadota</taxon>
        <taxon>Alphaproteobacteria</taxon>
        <taxon>Sphingomonadales</taxon>
        <taxon>Sphingomonadaceae</taxon>
        <taxon>Sphingobium</taxon>
    </lineage>
</organism>
<feature type="signal peptide" evidence="2">
    <location>
        <begin position="1"/>
        <end position="23"/>
    </location>
</feature>
<gene>
    <name evidence="3" type="ORF">HNP60_003728</name>
</gene>
<dbReference type="NCBIfam" id="TIGR02595">
    <property type="entry name" value="PEP_CTERM"/>
    <property type="match status" value="1"/>
</dbReference>
<keyword evidence="4" id="KW-1185">Reference proteome</keyword>
<evidence type="ECO:0000256" key="1">
    <source>
        <dbReference type="SAM" id="Phobius"/>
    </source>
</evidence>
<evidence type="ECO:0000313" key="3">
    <source>
        <dbReference type="EMBL" id="MBB5987754.1"/>
    </source>
</evidence>
<reference evidence="3 4" key="1">
    <citation type="submission" date="2020-08" db="EMBL/GenBank/DDBJ databases">
        <title>Exploring microbial biodiversity for novel pathways involved in the catabolism of aromatic compounds derived from lignin.</title>
        <authorList>
            <person name="Elkins J."/>
        </authorList>
    </citation>
    <scope>NUCLEOTIDE SEQUENCE [LARGE SCALE GENOMIC DNA]</scope>
    <source>
        <strain evidence="3 4">B1D3A</strain>
    </source>
</reference>
<dbReference type="EMBL" id="JACHKA010000001">
    <property type="protein sequence ID" value="MBB5987754.1"/>
    <property type="molecule type" value="Genomic_DNA"/>
</dbReference>
<feature type="transmembrane region" description="Helical" evidence="1">
    <location>
        <begin position="87"/>
        <end position="104"/>
    </location>
</feature>
<keyword evidence="1" id="KW-0472">Membrane</keyword>
<protein>
    <recommendedName>
        <fullName evidence="5">PEP-CTERM protein-sorting domain-containing protein</fullName>
    </recommendedName>
</protein>
<dbReference type="InterPro" id="IPR013424">
    <property type="entry name" value="Ice-binding_C"/>
</dbReference>
<sequence>MFKTALMMTAASAVLLATAPAAATVTLSGTPVASSSPFGEKSDSTFSWVNIKPGVWAFEPGKPTVFEARGGPAPITDFDEVTALPEPMSWGMMLIGLTAVGWTLRTRKRSEQRIVSFV</sequence>
<accession>A0ABR6NKF3</accession>
<feature type="chain" id="PRO_5046146693" description="PEP-CTERM protein-sorting domain-containing protein" evidence="2">
    <location>
        <begin position="24"/>
        <end position="118"/>
    </location>
</feature>